<protein>
    <submittedName>
        <fullName evidence="2">Uncharacterized protein</fullName>
    </submittedName>
</protein>
<dbReference type="AlphaFoldDB" id="A0A1T5CVH4"/>
<dbReference type="Proteomes" id="UP000190044">
    <property type="component" value="Unassembled WGS sequence"/>
</dbReference>
<feature type="transmembrane region" description="Helical" evidence="1">
    <location>
        <begin position="12"/>
        <end position="35"/>
    </location>
</feature>
<keyword evidence="1" id="KW-1133">Transmembrane helix</keyword>
<proteinExistence type="predicted"/>
<evidence type="ECO:0000313" key="3">
    <source>
        <dbReference type="Proteomes" id="UP000190044"/>
    </source>
</evidence>
<accession>A0A1T5CVH4</accession>
<reference evidence="3" key="1">
    <citation type="submission" date="2017-02" db="EMBL/GenBank/DDBJ databases">
        <authorList>
            <person name="Varghese N."/>
            <person name="Submissions S."/>
        </authorList>
    </citation>
    <scope>NUCLEOTIDE SEQUENCE [LARGE SCALE GENOMIC DNA]</scope>
    <source>
        <strain evidence="3">R11H</strain>
    </source>
</reference>
<dbReference type="EMBL" id="FUYP01000011">
    <property type="protein sequence ID" value="SKB63449.1"/>
    <property type="molecule type" value="Genomic_DNA"/>
</dbReference>
<keyword evidence="3" id="KW-1185">Reference proteome</keyword>
<dbReference type="RefSeq" id="WP_217699112.1">
    <property type="nucleotide sequence ID" value="NZ_FUYP01000011.1"/>
</dbReference>
<evidence type="ECO:0000313" key="2">
    <source>
        <dbReference type="EMBL" id="SKB63449.1"/>
    </source>
</evidence>
<organism evidence="2 3">
    <name type="scientific">Sphingopyxis flava</name>
    <dbReference type="NCBI Taxonomy" id="1507287"/>
    <lineage>
        <taxon>Bacteria</taxon>
        <taxon>Pseudomonadati</taxon>
        <taxon>Pseudomonadota</taxon>
        <taxon>Alphaproteobacteria</taxon>
        <taxon>Sphingomonadales</taxon>
        <taxon>Sphingomonadaceae</taxon>
        <taxon>Sphingopyxis</taxon>
    </lineage>
</organism>
<gene>
    <name evidence="2" type="ORF">SAMN06295937_1011160</name>
</gene>
<keyword evidence="1" id="KW-0472">Membrane</keyword>
<keyword evidence="1" id="KW-0812">Transmembrane</keyword>
<sequence length="72" mass="7953">MRVSNQLETLILIYLAKTLALLLILAVVYLFGSFVSWSFNPFDWGTATRWVVGIGALILCAMELDSGNGTEE</sequence>
<evidence type="ECO:0000256" key="1">
    <source>
        <dbReference type="SAM" id="Phobius"/>
    </source>
</evidence>
<name>A0A1T5CVH4_9SPHN</name>